<keyword evidence="10" id="KW-1185">Reference proteome</keyword>
<dbReference type="Gene3D" id="1.10.10.200">
    <property type="match status" value="1"/>
</dbReference>
<evidence type="ECO:0000256" key="2">
    <source>
        <dbReference type="ARBA" id="ARBA00022490"/>
    </source>
</evidence>
<feature type="domain" description="TACO1/YebC-like second and third" evidence="7">
    <location>
        <begin position="82"/>
        <end position="238"/>
    </location>
</feature>
<dbReference type="SUPFAM" id="SSF75625">
    <property type="entry name" value="YebC-like"/>
    <property type="match status" value="1"/>
</dbReference>
<evidence type="ECO:0000259" key="8">
    <source>
        <dbReference type="Pfam" id="PF20772"/>
    </source>
</evidence>
<evidence type="ECO:0000256" key="4">
    <source>
        <dbReference type="ARBA" id="ARBA00023125"/>
    </source>
</evidence>
<evidence type="ECO:0000256" key="5">
    <source>
        <dbReference type="ARBA" id="ARBA00023163"/>
    </source>
</evidence>
<comment type="subcellular location">
    <subcellularLocation>
        <location evidence="6">Cytoplasm</location>
    </subcellularLocation>
</comment>
<keyword evidence="2 6" id="KW-0963">Cytoplasm</keyword>
<dbReference type="NCBIfam" id="TIGR01033">
    <property type="entry name" value="YebC/PmpR family DNA-binding transcriptional regulator"/>
    <property type="match status" value="1"/>
</dbReference>
<feature type="domain" description="TACO1/YebC-like N-terminal" evidence="8">
    <location>
        <begin position="6"/>
        <end position="75"/>
    </location>
</feature>
<dbReference type="Pfam" id="PF20772">
    <property type="entry name" value="TACO1_YebC_N"/>
    <property type="match status" value="1"/>
</dbReference>
<dbReference type="InterPro" id="IPR049083">
    <property type="entry name" value="TACO1_YebC_N"/>
</dbReference>
<dbReference type="InterPro" id="IPR026564">
    <property type="entry name" value="Transcrip_reg_TACO1-like_dom3"/>
</dbReference>
<evidence type="ECO:0000313" key="10">
    <source>
        <dbReference type="Proteomes" id="UP000050277"/>
    </source>
</evidence>
<keyword evidence="5 6" id="KW-0804">Transcription</keyword>
<organism evidence="9 10">
    <name type="scientific">Herpetosiphon geysericola</name>
    <dbReference type="NCBI Taxonomy" id="70996"/>
    <lineage>
        <taxon>Bacteria</taxon>
        <taxon>Bacillati</taxon>
        <taxon>Chloroflexota</taxon>
        <taxon>Chloroflexia</taxon>
        <taxon>Herpetosiphonales</taxon>
        <taxon>Herpetosiphonaceae</taxon>
        <taxon>Herpetosiphon</taxon>
    </lineage>
</organism>
<dbReference type="FunFam" id="1.10.10.200:FF:000002">
    <property type="entry name" value="Probable transcriptional regulatory protein CLM62_37755"/>
    <property type="match status" value="1"/>
</dbReference>
<evidence type="ECO:0000256" key="1">
    <source>
        <dbReference type="ARBA" id="ARBA00008724"/>
    </source>
</evidence>
<dbReference type="Gene3D" id="3.30.70.980">
    <property type="match status" value="2"/>
</dbReference>
<dbReference type="InterPro" id="IPR048300">
    <property type="entry name" value="TACO1_YebC-like_2nd/3rd_dom"/>
</dbReference>
<dbReference type="EMBL" id="LGKP01000011">
    <property type="protein sequence ID" value="KPL90582.1"/>
    <property type="molecule type" value="Genomic_DNA"/>
</dbReference>
<comment type="similarity">
    <text evidence="1 6">Belongs to the TACO1 family.</text>
</comment>
<evidence type="ECO:0000256" key="3">
    <source>
        <dbReference type="ARBA" id="ARBA00023015"/>
    </source>
</evidence>
<dbReference type="InterPro" id="IPR029072">
    <property type="entry name" value="YebC-like"/>
</dbReference>
<accession>A0A0P6YBD7</accession>
<dbReference type="HAMAP" id="MF_00693">
    <property type="entry name" value="Transcrip_reg_TACO1"/>
    <property type="match status" value="1"/>
</dbReference>
<name>A0A0P6YBD7_9CHLR</name>
<reference evidence="9 10" key="1">
    <citation type="submission" date="2015-07" db="EMBL/GenBank/DDBJ databases">
        <title>Whole genome sequence of Herpetosiphon geysericola DSM 7119.</title>
        <authorList>
            <person name="Hemp J."/>
            <person name="Ward L.M."/>
            <person name="Pace L.A."/>
            <person name="Fischer W.W."/>
        </authorList>
    </citation>
    <scope>NUCLEOTIDE SEQUENCE [LARGE SCALE GENOMIC DNA]</scope>
    <source>
        <strain evidence="9 10">DSM 7119</strain>
    </source>
</reference>
<dbReference type="GO" id="GO:0005829">
    <property type="term" value="C:cytosol"/>
    <property type="evidence" value="ECO:0007669"/>
    <property type="project" value="TreeGrafter"/>
</dbReference>
<evidence type="ECO:0000256" key="6">
    <source>
        <dbReference type="HAMAP-Rule" id="MF_00693"/>
    </source>
</evidence>
<dbReference type="NCBIfam" id="NF001030">
    <property type="entry name" value="PRK00110.1"/>
    <property type="match status" value="1"/>
</dbReference>
<evidence type="ECO:0000313" key="9">
    <source>
        <dbReference type="EMBL" id="KPL90582.1"/>
    </source>
</evidence>
<protein>
    <recommendedName>
        <fullName evidence="6">Probable transcriptional regulatory protein SE18_05730</fullName>
    </recommendedName>
</protein>
<dbReference type="PANTHER" id="PTHR12532">
    <property type="entry name" value="TRANSLATIONAL ACTIVATOR OF CYTOCHROME C OXIDASE 1"/>
    <property type="match status" value="1"/>
</dbReference>
<dbReference type="InterPro" id="IPR002876">
    <property type="entry name" value="Transcrip_reg_TACO1-like"/>
</dbReference>
<dbReference type="InterPro" id="IPR017856">
    <property type="entry name" value="Integrase-like_N"/>
</dbReference>
<dbReference type="STRING" id="70996.SE18_05730"/>
<keyword evidence="3 6" id="KW-0805">Transcription regulation</keyword>
<gene>
    <name evidence="9" type="ORF">SE18_05730</name>
</gene>
<dbReference type="OrthoDB" id="9781053at2"/>
<proteinExistence type="inferred from homology"/>
<dbReference type="AlphaFoldDB" id="A0A0P6YBD7"/>
<dbReference type="PATRIC" id="fig|70996.4.peg.5542"/>
<keyword evidence="4 6" id="KW-0238">DNA-binding</keyword>
<dbReference type="Pfam" id="PF01709">
    <property type="entry name" value="Transcrip_reg"/>
    <property type="match status" value="1"/>
</dbReference>
<dbReference type="NCBIfam" id="NF009044">
    <property type="entry name" value="PRK12378.1"/>
    <property type="match status" value="1"/>
</dbReference>
<dbReference type="GO" id="GO:0003677">
    <property type="term" value="F:DNA binding"/>
    <property type="evidence" value="ECO:0007669"/>
    <property type="project" value="UniProtKB-UniRule"/>
</dbReference>
<evidence type="ECO:0000259" key="7">
    <source>
        <dbReference type="Pfam" id="PF01709"/>
    </source>
</evidence>
<dbReference type="RefSeq" id="WP_054533469.1">
    <property type="nucleotide sequence ID" value="NZ_LGKP01000011.1"/>
</dbReference>
<comment type="caution">
    <text evidence="9">The sequence shown here is derived from an EMBL/GenBank/DDBJ whole genome shotgun (WGS) entry which is preliminary data.</text>
</comment>
<dbReference type="Proteomes" id="UP000050277">
    <property type="component" value="Unassembled WGS sequence"/>
</dbReference>
<dbReference type="GO" id="GO:0006355">
    <property type="term" value="P:regulation of DNA-templated transcription"/>
    <property type="evidence" value="ECO:0007669"/>
    <property type="project" value="UniProtKB-UniRule"/>
</dbReference>
<dbReference type="PANTHER" id="PTHR12532:SF6">
    <property type="entry name" value="TRANSCRIPTIONAL REGULATORY PROTEIN YEBC-RELATED"/>
    <property type="match status" value="1"/>
</dbReference>
<sequence length="252" mass="27821">MSGHTKWHEIRRKKGVLDQRRGQRWTKIARDITIAAREGGGSPDMNFRLRLAIEKAKADNMPADNIQRAIDRGTGVSGEAALEEVTYEGYGPGGIAVIVDAATDNRNRTVSEIRTAFNKNGGTLGEGGSVGWMFDIKGLINIDRTEKTDPDEVTLLAIDADADDVIINDDTIIVYTEFSKLAAVRDALNEQGLKISTAEKTMLAKTIMEADEATTFQILRLMERLEDLDDVQKVYSNLEISDELAEKYAEQG</sequence>